<accession>A0A345YIV4</accession>
<gene>
    <name evidence="1" type="ORF">DVR09_15490</name>
</gene>
<proteinExistence type="predicted"/>
<geneLocation type="plasmid" evidence="1 2">
    <name>unnamed</name>
</geneLocation>
<dbReference type="KEGG" id="err:DVR09_15490"/>
<keyword evidence="2" id="KW-1185">Reference proteome</keyword>
<protein>
    <submittedName>
        <fullName evidence="1">Uncharacterized protein</fullName>
    </submittedName>
</protein>
<dbReference type="Proteomes" id="UP000254508">
    <property type="component" value="Plasmid unnamed"/>
</dbReference>
<name>A0A345YIV4_9SPHN</name>
<dbReference type="AlphaFoldDB" id="A0A345YIV4"/>
<evidence type="ECO:0000313" key="1">
    <source>
        <dbReference type="EMBL" id="AXK43856.1"/>
    </source>
</evidence>
<reference evidence="1 2" key="1">
    <citation type="submission" date="2018-07" db="EMBL/GenBank/DDBJ databases">
        <title>Genome sequence of Erythrobacter strain YH-07, an antagonistic bacterium isolated from Yellow Sea.</title>
        <authorList>
            <person name="Tang T."/>
            <person name="Liu Q."/>
            <person name="Sun X."/>
        </authorList>
    </citation>
    <scope>NUCLEOTIDE SEQUENCE [LARGE SCALE GENOMIC DNA]</scope>
    <source>
        <strain evidence="1 2">YH-07</strain>
        <plasmid evidence="1 2">unnamed</plasmid>
    </source>
</reference>
<organism evidence="1 2">
    <name type="scientific">Erythrobacter aureus</name>
    <dbReference type="NCBI Taxonomy" id="2182384"/>
    <lineage>
        <taxon>Bacteria</taxon>
        <taxon>Pseudomonadati</taxon>
        <taxon>Pseudomonadota</taxon>
        <taxon>Alphaproteobacteria</taxon>
        <taxon>Sphingomonadales</taxon>
        <taxon>Erythrobacteraceae</taxon>
        <taxon>Erythrobacter/Porphyrobacter group</taxon>
        <taxon>Erythrobacter</taxon>
    </lineage>
</organism>
<evidence type="ECO:0000313" key="2">
    <source>
        <dbReference type="Proteomes" id="UP000254508"/>
    </source>
</evidence>
<dbReference type="EMBL" id="CP031358">
    <property type="protein sequence ID" value="AXK43856.1"/>
    <property type="molecule type" value="Genomic_DNA"/>
</dbReference>
<dbReference type="RefSeq" id="WP_115418169.1">
    <property type="nucleotide sequence ID" value="NZ_CP031358.1"/>
</dbReference>
<keyword evidence="1" id="KW-0614">Plasmid</keyword>
<sequence length="162" mass="17912">MTQTYTFDDLPEPQQRALRNVAKHPKGYVGRGRGMAAVALVEKGLLKTNRRNVFGYELTPSGNEVLRAKENSEKDESVTDKAPSEIVYAVYHAVADDGAGGFTHTDEPDKIVSWSAYVRNEPDDGGTFEVFEEVDDIETENEARAAAERLAAKYGTDIIEKN</sequence>